<evidence type="ECO:0000313" key="3">
    <source>
        <dbReference type="EMBL" id="PRQ75150.1"/>
    </source>
</evidence>
<dbReference type="AlphaFoldDB" id="A0A2T0AAW4"/>
<organism evidence="3 4">
    <name type="scientific">Rhodotorula toruloides</name>
    <name type="common">Yeast</name>
    <name type="synonym">Rhodosporidium toruloides</name>
    <dbReference type="NCBI Taxonomy" id="5286"/>
    <lineage>
        <taxon>Eukaryota</taxon>
        <taxon>Fungi</taxon>
        <taxon>Dikarya</taxon>
        <taxon>Basidiomycota</taxon>
        <taxon>Pucciniomycotina</taxon>
        <taxon>Microbotryomycetes</taxon>
        <taxon>Sporidiobolales</taxon>
        <taxon>Sporidiobolaceae</taxon>
        <taxon>Rhodotorula</taxon>
    </lineage>
</organism>
<keyword evidence="2" id="KW-1133">Transmembrane helix</keyword>
<dbReference type="EMBL" id="LCTV02000005">
    <property type="protein sequence ID" value="PRQ75150.1"/>
    <property type="molecule type" value="Genomic_DNA"/>
</dbReference>
<accession>A0A2T0AAW4</accession>
<evidence type="ECO:0000256" key="1">
    <source>
        <dbReference type="SAM" id="MobiDB-lite"/>
    </source>
</evidence>
<comment type="caution">
    <text evidence="3">The sequence shown here is derived from an EMBL/GenBank/DDBJ whole genome shotgun (WGS) entry which is preliminary data.</text>
</comment>
<dbReference type="OrthoDB" id="2530455at2759"/>
<feature type="compositionally biased region" description="Pro residues" evidence="1">
    <location>
        <begin position="83"/>
        <end position="96"/>
    </location>
</feature>
<name>A0A2T0AAW4_RHOTO</name>
<feature type="compositionally biased region" description="Low complexity" evidence="1">
    <location>
        <begin position="11"/>
        <end position="25"/>
    </location>
</feature>
<evidence type="ECO:0000256" key="2">
    <source>
        <dbReference type="SAM" id="Phobius"/>
    </source>
</evidence>
<evidence type="ECO:0000313" key="4">
    <source>
        <dbReference type="Proteomes" id="UP000239560"/>
    </source>
</evidence>
<gene>
    <name evidence="3" type="ORF">AAT19DRAFT_14172</name>
</gene>
<keyword evidence="2" id="KW-0472">Membrane</keyword>
<dbReference type="Proteomes" id="UP000239560">
    <property type="component" value="Unassembled WGS sequence"/>
</dbReference>
<proteinExistence type="predicted"/>
<protein>
    <submittedName>
        <fullName evidence="3">Uncharacterized protein</fullName>
    </submittedName>
</protein>
<feature type="region of interest" description="Disordered" evidence="1">
    <location>
        <begin position="54"/>
        <end position="102"/>
    </location>
</feature>
<feature type="transmembrane region" description="Helical" evidence="2">
    <location>
        <begin position="246"/>
        <end position="267"/>
    </location>
</feature>
<keyword evidence="2" id="KW-0812">Transmembrane</keyword>
<reference evidence="3 4" key="1">
    <citation type="journal article" date="2018" name="Elife">
        <title>Functional genomics of lipid metabolism in the oleaginous yeast Rhodosporidium toruloides.</title>
        <authorList>
            <person name="Coradetti S.T."/>
            <person name="Pinel D."/>
            <person name="Geiselman G."/>
            <person name="Ito M."/>
            <person name="Mondo S."/>
            <person name="Reilly M.C."/>
            <person name="Cheng Y.F."/>
            <person name="Bauer S."/>
            <person name="Grigoriev I."/>
            <person name="Gladden J.M."/>
            <person name="Simmons B.A."/>
            <person name="Brem R."/>
            <person name="Arkin A.P."/>
            <person name="Skerker J.M."/>
        </authorList>
    </citation>
    <scope>NUCLEOTIDE SEQUENCE [LARGE SCALE GENOMIC DNA]</scope>
    <source>
        <strain evidence="3 4">NBRC 0880</strain>
    </source>
</reference>
<feature type="region of interest" description="Disordered" evidence="1">
    <location>
        <begin position="1"/>
        <end position="25"/>
    </location>
</feature>
<sequence length="270" mass="28639">MSTIASQRRGSAASSVSVTIETTTTSTLATPGLEEASAGSTCVVTVGQTVDRDLPALPSDELAPPPAPTASTFPPHVHEPSYRFPPPPPYAAPSPSTPASSATVQPLSFFAFSSLTPVDTREPDSTAPAPPPPSYAECPRTQAERHFWLGFLCPVFWFLGLSRLWRSEAPVELAREKAPNTSAIVGAVGRVAGGRDEEAVVGLEAALAEAERWGRHEAVQGEVPEDVKESLARWCEEERIWAKRCVWAVAGMCGLGAVLGVMLARLLGKI</sequence>